<evidence type="ECO:0000259" key="9">
    <source>
        <dbReference type="Pfam" id="PF00909"/>
    </source>
</evidence>
<proteinExistence type="inferred from homology"/>
<comment type="caution">
    <text evidence="8">Lacks conserved residue(s) required for the propagation of feature annotation.</text>
</comment>
<evidence type="ECO:0000313" key="11">
    <source>
        <dbReference type="Proteomes" id="UP001258017"/>
    </source>
</evidence>
<dbReference type="PANTHER" id="PTHR11730:SF58">
    <property type="entry name" value="AMMONIUM TRANSPORTER"/>
    <property type="match status" value="1"/>
</dbReference>
<comment type="caution">
    <text evidence="10">The sequence shown here is derived from an EMBL/GenBank/DDBJ whole genome shotgun (WGS) entry which is preliminary data.</text>
</comment>
<keyword evidence="5 8" id="KW-1133">Transmembrane helix</keyword>
<sequence>MDIDNCERNITNSTVYEYISSMYNLTQEDSNWIVTSSFIIFTMQTGFGMLESGCVSLKNEVNIMMKNVVDIVLGGLTYWLFGFGMSFGVNKPTNPFIGSGGFLIDPPLGDDLMGPICAAFLFQLSFATTSTTIVSGAMAERCNFKAYCLFSFLNTIVYCIPAGWVWGDHGFLKSLGVVDIAGSGPVHLVGGVSALACAIMLGPRLGRYNSGIDPLPLGCPVNAIMGLFVLWWGWLAFNSGSTYGVSGQRWQYAARAAVSTMMGSMGGGLVGLGFSLANPNGIDILSQINGILGALVAVTGGCFLYCAWEAMIIGMIGGFITCFMMPMLDRIHIDDPVGASATHGASGAWGVLAIGLFADNPYPLDTTGGRSGLFKGGGWYLLGVQSLSILCLASWSFITSMILLWLIDKILPIRMKEDEELLGADLVEHRIRHTQIGVSRAMSAFESSTLVGELSKVHPIGINPGHNSYITKNKRKKYGNFISINNLRSKKKSPNLQVHAVTNSATPKTHIPHLAWIN</sequence>
<dbReference type="InterPro" id="IPR001905">
    <property type="entry name" value="Ammonium_transpt"/>
</dbReference>
<evidence type="ECO:0000256" key="3">
    <source>
        <dbReference type="ARBA" id="ARBA00022448"/>
    </source>
</evidence>
<protein>
    <recommendedName>
        <fullName evidence="8">Ammonium transporter</fullName>
    </recommendedName>
</protein>
<evidence type="ECO:0000256" key="8">
    <source>
        <dbReference type="RuleBase" id="RU362002"/>
    </source>
</evidence>
<feature type="transmembrane region" description="Helical" evidence="8">
    <location>
        <begin position="112"/>
        <end position="134"/>
    </location>
</feature>
<feature type="transmembrane region" description="Helical" evidence="8">
    <location>
        <begin position="146"/>
        <end position="166"/>
    </location>
</feature>
<dbReference type="PANTHER" id="PTHR11730">
    <property type="entry name" value="AMMONIUM TRANSPORTER"/>
    <property type="match status" value="1"/>
</dbReference>
<evidence type="ECO:0000256" key="7">
    <source>
        <dbReference type="ARBA" id="ARBA00023177"/>
    </source>
</evidence>
<feature type="transmembrane region" description="Helical" evidence="8">
    <location>
        <begin position="71"/>
        <end position="89"/>
    </location>
</feature>
<organism evidence="10 11">
    <name type="scientific">Odynerus spinipes</name>
    <dbReference type="NCBI Taxonomy" id="1348599"/>
    <lineage>
        <taxon>Eukaryota</taxon>
        <taxon>Metazoa</taxon>
        <taxon>Ecdysozoa</taxon>
        <taxon>Arthropoda</taxon>
        <taxon>Hexapoda</taxon>
        <taxon>Insecta</taxon>
        <taxon>Pterygota</taxon>
        <taxon>Neoptera</taxon>
        <taxon>Endopterygota</taxon>
        <taxon>Hymenoptera</taxon>
        <taxon>Apocrita</taxon>
        <taxon>Aculeata</taxon>
        <taxon>Vespoidea</taxon>
        <taxon>Vespidae</taxon>
        <taxon>Eumeninae</taxon>
        <taxon>Odynerus</taxon>
    </lineage>
</organism>
<keyword evidence="3 8" id="KW-0813">Transport</keyword>
<feature type="domain" description="Ammonium transporter AmtB-like" evidence="9">
    <location>
        <begin position="32"/>
        <end position="430"/>
    </location>
</feature>
<evidence type="ECO:0000256" key="4">
    <source>
        <dbReference type="ARBA" id="ARBA00022692"/>
    </source>
</evidence>
<gene>
    <name evidence="10" type="ORF">KPH14_003377</name>
</gene>
<dbReference type="Proteomes" id="UP001258017">
    <property type="component" value="Unassembled WGS sequence"/>
</dbReference>
<reference evidence="10" key="2">
    <citation type="journal article" date="2023" name="Commun. Biol.">
        <title>Intrasexual cuticular hydrocarbon dimorphism in a wasp sheds light on hydrocarbon biosynthesis genes in Hymenoptera.</title>
        <authorList>
            <person name="Moris V.C."/>
            <person name="Podsiadlowski L."/>
            <person name="Martin S."/>
            <person name="Oeyen J.P."/>
            <person name="Donath A."/>
            <person name="Petersen M."/>
            <person name="Wilbrandt J."/>
            <person name="Misof B."/>
            <person name="Liedtke D."/>
            <person name="Thamm M."/>
            <person name="Scheiner R."/>
            <person name="Schmitt T."/>
            <person name="Niehuis O."/>
        </authorList>
    </citation>
    <scope>NUCLEOTIDE SEQUENCE</scope>
    <source>
        <strain evidence="10">GBR_01_08_01A</strain>
    </source>
</reference>
<dbReference type="GO" id="GO:0097272">
    <property type="term" value="P:ammonium homeostasis"/>
    <property type="evidence" value="ECO:0007669"/>
    <property type="project" value="TreeGrafter"/>
</dbReference>
<dbReference type="EMBL" id="JAIFRP010004357">
    <property type="protein sequence ID" value="KAK2577231.1"/>
    <property type="molecule type" value="Genomic_DNA"/>
</dbReference>
<dbReference type="NCBIfam" id="TIGR00836">
    <property type="entry name" value="amt"/>
    <property type="match status" value="1"/>
</dbReference>
<feature type="transmembrane region" description="Helical" evidence="8">
    <location>
        <begin position="186"/>
        <end position="203"/>
    </location>
</feature>
<dbReference type="Pfam" id="PF00909">
    <property type="entry name" value="Ammonium_transp"/>
    <property type="match status" value="1"/>
</dbReference>
<feature type="transmembrane region" description="Helical" evidence="8">
    <location>
        <begin position="288"/>
        <end position="306"/>
    </location>
</feature>
<evidence type="ECO:0000256" key="1">
    <source>
        <dbReference type="ARBA" id="ARBA00004141"/>
    </source>
</evidence>
<feature type="transmembrane region" description="Helical" evidence="8">
    <location>
        <begin position="254"/>
        <end position="276"/>
    </location>
</feature>
<comment type="subcellular location">
    <subcellularLocation>
        <location evidence="8">Cell membrane</location>
        <topology evidence="8">Multi-pass membrane protein</topology>
    </subcellularLocation>
    <subcellularLocation>
        <location evidence="1">Membrane</location>
        <topology evidence="1">Multi-pass membrane protein</topology>
    </subcellularLocation>
</comment>
<keyword evidence="11" id="KW-1185">Reference proteome</keyword>
<comment type="similarity">
    <text evidence="2 8">Belongs to the ammonia transporter channel (TC 1.A.11.2) family.</text>
</comment>
<accession>A0AAD9VJP4</accession>
<keyword evidence="4 8" id="KW-0812">Transmembrane</keyword>
<dbReference type="InterPro" id="IPR029020">
    <property type="entry name" value="Ammonium/urea_transptr"/>
</dbReference>
<evidence type="ECO:0000256" key="5">
    <source>
        <dbReference type="ARBA" id="ARBA00022989"/>
    </source>
</evidence>
<dbReference type="InterPro" id="IPR024041">
    <property type="entry name" value="NH4_transpt_AmtB-like_dom"/>
</dbReference>
<name>A0AAD9VJP4_9HYME</name>
<reference evidence="10" key="1">
    <citation type="submission" date="2021-08" db="EMBL/GenBank/DDBJ databases">
        <authorList>
            <person name="Misof B."/>
            <person name="Oliver O."/>
            <person name="Podsiadlowski L."/>
            <person name="Donath A."/>
            <person name="Peters R."/>
            <person name="Mayer C."/>
            <person name="Rust J."/>
            <person name="Gunkel S."/>
            <person name="Lesny P."/>
            <person name="Martin S."/>
            <person name="Oeyen J.P."/>
            <person name="Petersen M."/>
            <person name="Panagiotis P."/>
            <person name="Wilbrandt J."/>
            <person name="Tanja T."/>
        </authorList>
    </citation>
    <scope>NUCLEOTIDE SEQUENCE</scope>
    <source>
        <strain evidence="10">GBR_01_08_01A</strain>
        <tissue evidence="10">Thorax + abdomen</tissue>
    </source>
</reference>
<dbReference type="Gene3D" id="1.10.3430.10">
    <property type="entry name" value="Ammonium transporter AmtB like domains"/>
    <property type="match status" value="1"/>
</dbReference>
<keyword evidence="6 8" id="KW-0472">Membrane</keyword>
<dbReference type="GO" id="GO:0005886">
    <property type="term" value="C:plasma membrane"/>
    <property type="evidence" value="ECO:0007669"/>
    <property type="project" value="UniProtKB-SubCell"/>
</dbReference>
<feature type="transmembrane region" description="Helical" evidence="8">
    <location>
        <begin position="378"/>
        <end position="407"/>
    </location>
</feature>
<dbReference type="FunFam" id="1.10.3430.10:FF:000008">
    <property type="entry name" value="Ammonium transporter"/>
    <property type="match status" value="1"/>
</dbReference>
<evidence type="ECO:0000256" key="6">
    <source>
        <dbReference type="ARBA" id="ARBA00023136"/>
    </source>
</evidence>
<dbReference type="AlphaFoldDB" id="A0AAD9VJP4"/>
<dbReference type="GO" id="GO:0008519">
    <property type="term" value="F:ammonium channel activity"/>
    <property type="evidence" value="ECO:0007669"/>
    <property type="project" value="InterPro"/>
</dbReference>
<evidence type="ECO:0000256" key="2">
    <source>
        <dbReference type="ARBA" id="ARBA00005887"/>
    </source>
</evidence>
<dbReference type="SUPFAM" id="SSF111352">
    <property type="entry name" value="Ammonium transporter"/>
    <property type="match status" value="1"/>
</dbReference>
<feature type="transmembrane region" description="Helical" evidence="8">
    <location>
        <begin position="215"/>
        <end position="234"/>
    </location>
</feature>
<evidence type="ECO:0000313" key="10">
    <source>
        <dbReference type="EMBL" id="KAK2577231.1"/>
    </source>
</evidence>
<keyword evidence="7 8" id="KW-0924">Ammonia transport</keyword>